<evidence type="ECO:0000313" key="11">
    <source>
        <dbReference type="Proteomes" id="UP001161247"/>
    </source>
</evidence>
<dbReference type="Gene3D" id="3.80.10.10">
    <property type="entry name" value="Ribonuclease Inhibitor"/>
    <property type="match status" value="1"/>
</dbReference>
<dbReference type="GO" id="GO:0051607">
    <property type="term" value="P:defense response to virus"/>
    <property type="evidence" value="ECO:0007669"/>
    <property type="project" value="UniProtKB-ARBA"/>
</dbReference>
<dbReference type="PANTHER" id="PTHR23155:SF1193">
    <property type="entry name" value="DISEASE RESISTANCE PROTEIN RPP13-RELATED"/>
    <property type="match status" value="1"/>
</dbReference>
<dbReference type="InterPro" id="IPR036388">
    <property type="entry name" value="WH-like_DNA-bd_sf"/>
</dbReference>
<keyword evidence="5" id="KW-0611">Plant defense</keyword>
<dbReference type="PRINTS" id="PR00364">
    <property type="entry name" value="DISEASERSIST"/>
</dbReference>
<dbReference type="InterPro" id="IPR058922">
    <property type="entry name" value="WHD_DRP"/>
</dbReference>
<reference evidence="10" key="1">
    <citation type="submission" date="2023-03" db="EMBL/GenBank/DDBJ databases">
        <authorList>
            <person name="Julca I."/>
        </authorList>
    </citation>
    <scope>NUCLEOTIDE SEQUENCE</scope>
</reference>
<accession>A0AAV1DCF4</accession>
<evidence type="ECO:0000256" key="4">
    <source>
        <dbReference type="ARBA" id="ARBA00022741"/>
    </source>
</evidence>
<dbReference type="GO" id="GO:0005524">
    <property type="term" value="F:ATP binding"/>
    <property type="evidence" value="ECO:0007669"/>
    <property type="project" value="UniProtKB-KW"/>
</dbReference>
<evidence type="ECO:0000259" key="8">
    <source>
        <dbReference type="Pfam" id="PF23559"/>
    </source>
</evidence>
<keyword evidence="2" id="KW-0433">Leucine-rich repeat</keyword>
<protein>
    <submittedName>
        <fullName evidence="10">OLC1v1004384C1</fullName>
    </submittedName>
</protein>
<keyword evidence="4" id="KW-0547">Nucleotide-binding</keyword>
<dbReference type="GO" id="GO:0098542">
    <property type="term" value="P:defense response to other organism"/>
    <property type="evidence" value="ECO:0007669"/>
    <property type="project" value="TreeGrafter"/>
</dbReference>
<dbReference type="SUPFAM" id="SSF52058">
    <property type="entry name" value="L domain-like"/>
    <property type="match status" value="1"/>
</dbReference>
<evidence type="ECO:0000256" key="5">
    <source>
        <dbReference type="ARBA" id="ARBA00022821"/>
    </source>
</evidence>
<keyword evidence="6" id="KW-0067">ATP-binding</keyword>
<dbReference type="InterPro" id="IPR032675">
    <property type="entry name" value="LRR_dom_sf"/>
</dbReference>
<dbReference type="Gene3D" id="1.10.8.430">
    <property type="entry name" value="Helical domain of apoptotic protease-activating factors"/>
    <property type="match status" value="1"/>
</dbReference>
<comment type="similarity">
    <text evidence="1">Belongs to the disease resistance NB-LRR family.</text>
</comment>
<name>A0AAV1DCF4_OLDCO</name>
<dbReference type="Pfam" id="PF23598">
    <property type="entry name" value="LRR_14"/>
    <property type="match status" value="1"/>
</dbReference>
<keyword evidence="11" id="KW-1185">Reference proteome</keyword>
<dbReference type="Gene3D" id="3.40.50.300">
    <property type="entry name" value="P-loop containing nucleotide triphosphate hydrolases"/>
    <property type="match status" value="1"/>
</dbReference>
<sequence length="886" mass="102208">MESAAVNLLLEKISLVLDYKVNLISKTIKSDVEDLRTNLEILKDVNYWTRTGDPGSDFFEKTMAQIRSVIWEAEDAIDNYLVQSAVPDTRISLSKAFHSMKDYRVLLPQLGKQINELARKSPTRSAFFKELQSWHIRLTEVIYRSTEAPMVEEDHVIGFDAAAEQVEKLLIRGPEHLEVISIVGMLGLGKTTLSKMVYKVPYVDYEFPIRAFVHVSQDYDRKEVLLKILNSFSMIGDEVRNMGGGELETYLRHQLEGKQYLVVLDDVCEKSDWDKFKHVFPENNRRCRVLITTRNEEVARYANGTNPNCIYKLHFLTLEDSEELFRWKVFNQNSCHPALKYYERNIIEKCAGLPLAVVVVAGVLANHPKRIDWWRNVTSNFSSYMFRDATQIGKVMELMFKYLPTYLKPCFLYFGVFHEDVEIHVWKLVRLWTSEGFIQDAWSETEYMAEMYLEELVHRNLVMAGQWGSNGKLKTCRIRGLLGEFCKKKAAEENFFLEIKEDNPLFLPRELDEYRRLCIKHTNMFDYIPGETSGKRVRSFLACPQKDMAMGSEVFSHIPNAFKLLRVLEIQSLVSPHFPRDICGLFLLKYVAIHFTANTIPPALSNLWNLQTLIVNTTSPTLEIKADIWTLPYFRHLHTNSSTNFPRPCARTQRKAESPQLPRNVRTLCTISPESCRKEVFDCTPKLKKLGIYGSLSKLLERHSESSLFGYLRKLESLENLKLLNTDETFKLYSLPPAKSFPQQLQRLTLLNTQLDWSQMSTLGELENLEVLKLKEFAFQGTVWNPEKGGFKRLKHLYIGRTDLREWEASADHFPQLKSLTLSGCDKLLSFPQGLAGVPSLQLVVLHYTNRNVASSARKVQVLKLEQSKKAGKSNNFKLSVYPPGH</sequence>
<keyword evidence="3" id="KW-0677">Repeat</keyword>
<dbReference type="FunFam" id="1.10.10.10:FF:000322">
    <property type="entry name" value="Probable disease resistance protein At1g63360"/>
    <property type="match status" value="1"/>
</dbReference>
<evidence type="ECO:0000313" key="10">
    <source>
        <dbReference type="EMBL" id="CAI9105455.1"/>
    </source>
</evidence>
<feature type="domain" description="NB-ARC" evidence="7">
    <location>
        <begin position="162"/>
        <end position="334"/>
    </location>
</feature>
<dbReference type="EMBL" id="OX459122">
    <property type="protein sequence ID" value="CAI9105455.1"/>
    <property type="molecule type" value="Genomic_DNA"/>
</dbReference>
<dbReference type="Pfam" id="PF00931">
    <property type="entry name" value="NB-ARC"/>
    <property type="match status" value="1"/>
</dbReference>
<dbReference type="Proteomes" id="UP001161247">
    <property type="component" value="Chromosome 5"/>
</dbReference>
<dbReference type="AlphaFoldDB" id="A0AAV1DCF4"/>
<evidence type="ECO:0000256" key="1">
    <source>
        <dbReference type="ARBA" id="ARBA00008894"/>
    </source>
</evidence>
<organism evidence="10 11">
    <name type="scientific">Oldenlandia corymbosa var. corymbosa</name>
    <dbReference type="NCBI Taxonomy" id="529605"/>
    <lineage>
        <taxon>Eukaryota</taxon>
        <taxon>Viridiplantae</taxon>
        <taxon>Streptophyta</taxon>
        <taxon>Embryophyta</taxon>
        <taxon>Tracheophyta</taxon>
        <taxon>Spermatophyta</taxon>
        <taxon>Magnoliopsida</taxon>
        <taxon>eudicotyledons</taxon>
        <taxon>Gunneridae</taxon>
        <taxon>Pentapetalae</taxon>
        <taxon>asterids</taxon>
        <taxon>lamiids</taxon>
        <taxon>Gentianales</taxon>
        <taxon>Rubiaceae</taxon>
        <taxon>Rubioideae</taxon>
        <taxon>Spermacoceae</taxon>
        <taxon>Hedyotis-Oldenlandia complex</taxon>
        <taxon>Oldenlandia</taxon>
    </lineage>
</organism>
<dbReference type="InterPro" id="IPR044974">
    <property type="entry name" value="Disease_R_plants"/>
</dbReference>
<dbReference type="SUPFAM" id="SSF52540">
    <property type="entry name" value="P-loop containing nucleoside triphosphate hydrolases"/>
    <property type="match status" value="1"/>
</dbReference>
<dbReference type="FunFam" id="3.40.50.300:FF:001091">
    <property type="entry name" value="Probable disease resistance protein At1g61300"/>
    <property type="match status" value="1"/>
</dbReference>
<dbReference type="InterPro" id="IPR002182">
    <property type="entry name" value="NB-ARC"/>
</dbReference>
<dbReference type="Pfam" id="PF23559">
    <property type="entry name" value="WHD_DRP"/>
    <property type="match status" value="1"/>
</dbReference>
<evidence type="ECO:0000259" key="9">
    <source>
        <dbReference type="Pfam" id="PF23598"/>
    </source>
</evidence>
<evidence type="ECO:0000256" key="6">
    <source>
        <dbReference type="ARBA" id="ARBA00022840"/>
    </source>
</evidence>
<dbReference type="InterPro" id="IPR027417">
    <property type="entry name" value="P-loop_NTPase"/>
</dbReference>
<proteinExistence type="inferred from homology"/>
<evidence type="ECO:0000256" key="3">
    <source>
        <dbReference type="ARBA" id="ARBA00022737"/>
    </source>
</evidence>
<dbReference type="InterPro" id="IPR042197">
    <property type="entry name" value="Apaf_helical"/>
</dbReference>
<dbReference type="PANTHER" id="PTHR23155">
    <property type="entry name" value="DISEASE RESISTANCE PROTEIN RP"/>
    <property type="match status" value="1"/>
</dbReference>
<evidence type="ECO:0000256" key="2">
    <source>
        <dbReference type="ARBA" id="ARBA00022614"/>
    </source>
</evidence>
<feature type="domain" description="Disease resistance protein winged helix" evidence="8">
    <location>
        <begin position="416"/>
        <end position="484"/>
    </location>
</feature>
<dbReference type="Gene3D" id="1.10.10.10">
    <property type="entry name" value="Winged helix-like DNA-binding domain superfamily/Winged helix DNA-binding domain"/>
    <property type="match status" value="1"/>
</dbReference>
<evidence type="ECO:0000259" key="7">
    <source>
        <dbReference type="Pfam" id="PF00931"/>
    </source>
</evidence>
<gene>
    <name evidence="10" type="ORF">OLC1_LOCUS14147</name>
</gene>
<dbReference type="GO" id="GO:0043531">
    <property type="term" value="F:ADP binding"/>
    <property type="evidence" value="ECO:0007669"/>
    <property type="project" value="InterPro"/>
</dbReference>
<dbReference type="InterPro" id="IPR055414">
    <property type="entry name" value="LRR_R13L4/SHOC2-like"/>
</dbReference>
<feature type="domain" description="Disease resistance R13L4/SHOC-2-like LRR" evidence="9">
    <location>
        <begin position="537"/>
        <end position="856"/>
    </location>
</feature>